<dbReference type="AlphaFoldDB" id="A0A0A9BRR9"/>
<evidence type="ECO:0000313" key="2">
    <source>
        <dbReference type="EMBL" id="JAD66674.1"/>
    </source>
</evidence>
<dbReference type="EMBL" id="GBRH01231221">
    <property type="protein sequence ID" value="JAD66674.1"/>
    <property type="molecule type" value="Transcribed_RNA"/>
</dbReference>
<evidence type="ECO:0000256" key="1">
    <source>
        <dbReference type="SAM" id="MobiDB-lite"/>
    </source>
</evidence>
<reference evidence="2" key="1">
    <citation type="submission" date="2014-09" db="EMBL/GenBank/DDBJ databases">
        <authorList>
            <person name="Magalhaes I.L.F."/>
            <person name="Oliveira U."/>
            <person name="Santos F.R."/>
            <person name="Vidigal T.H.D.A."/>
            <person name="Brescovit A.D."/>
            <person name="Santos A.J."/>
        </authorList>
    </citation>
    <scope>NUCLEOTIDE SEQUENCE</scope>
    <source>
        <tissue evidence="2">Shoot tissue taken approximately 20 cm above the soil surface</tissue>
    </source>
</reference>
<sequence length="20" mass="2136">MSIGQSIHSYENGQSANLIS</sequence>
<protein>
    <submittedName>
        <fullName evidence="2">Uncharacterized protein</fullName>
    </submittedName>
</protein>
<organism evidence="2">
    <name type="scientific">Arundo donax</name>
    <name type="common">Giant reed</name>
    <name type="synonym">Donax arundinaceus</name>
    <dbReference type="NCBI Taxonomy" id="35708"/>
    <lineage>
        <taxon>Eukaryota</taxon>
        <taxon>Viridiplantae</taxon>
        <taxon>Streptophyta</taxon>
        <taxon>Embryophyta</taxon>
        <taxon>Tracheophyta</taxon>
        <taxon>Spermatophyta</taxon>
        <taxon>Magnoliopsida</taxon>
        <taxon>Liliopsida</taxon>
        <taxon>Poales</taxon>
        <taxon>Poaceae</taxon>
        <taxon>PACMAD clade</taxon>
        <taxon>Arundinoideae</taxon>
        <taxon>Arundineae</taxon>
        <taxon>Arundo</taxon>
    </lineage>
</organism>
<accession>A0A0A9BRR9</accession>
<reference evidence="2" key="2">
    <citation type="journal article" date="2015" name="Data Brief">
        <title>Shoot transcriptome of the giant reed, Arundo donax.</title>
        <authorList>
            <person name="Barrero R.A."/>
            <person name="Guerrero F.D."/>
            <person name="Moolhuijzen P."/>
            <person name="Goolsby J.A."/>
            <person name="Tidwell J."/>
            <person name="Bellgard S.E."/>
            <person name="Bellgard M.I."/>
        </authorList>
    </citation>
    <scope>NUCLEOTIDE SEQUENCE</scope>
    <source>
        <tissue evidence="2">Shoot tissue taken approximately 20 cm above the soil surface</tissue>
    </source>
</reference>
<feature type="region of interest" description="Disordered" evidence="1">
    <location>
        <begin position="1"/>
        <end position="20"/>
    </location>
</feature>
<name>A0A0A9BRR9_ARUDO</name>
<proteinExistence type="predicted"/>